<evidence type="ECO:0000313" key="2">
    <source>
        <dbReference type="Proteomes" id="UP000214973"/>
    </source>
</evidence>
<dbReference type="KEGG" id="vrm:44547418_00595"/>
<dbReference type="Proteomes" id="UP000214973">
    <property type="component" value="Chromosome 1"/>
</dbReference>
<proteinExistence type="predicted"/>
<sequence>MGVNVKKFFLIISIFMILLLVYQNNNILGSIRLYEKLHNPSYVEYVHCDDVLNKAISKNENYESVSKYMSEEIYNNLSIKTKSFYEPNQKWNQKIYVINQAKDLIDDKIIYVDFILYDDQDELVKYVSICRVSVLNDNGDWKIIDYIQSTKPSHDDYIGTVYNFMLP</sequence>
<evidence type="ECO:0000313" key="1">
    <source>
        <dbReference type="EMBL" id="SNV60577.1"/>
    </source>
</evidence>
<keyword evidence="2" id="KW-1185">Reference proteome</keyword>
<organism evidence="1 2">
    <name type="scientific">Veillonella rodentium</name>
    <dbReference type="NCBI Taxonomy" id="248315"/>
    <lineage>
        <taxon>Bacteria</taxon>
        <taxon>Bacillati</taxon>
        <taxon>Bacillota</taxon>
        <taxon>Negativicutes</taxon>
        <taxon>Veillonellales</taxon>
        <taxon>Veillonellaceae</taxon>
        <taxon>Veillonella</taxon>
    </lineage>
</organism>
<dbReference type="AlphaFoldDB" id="A0A239YP75"/>
<protein>
    <submittedName>
        <fullName evidence="1">Uncharacterized protein</fullName>
    </submittedName>
</protein>
<reference evidence="1 2" key="1">
    <citation type="submission" date="2017-06" db="EMBL/GenBank/DDBJ databases">
        <authorList>
            <consortium name="Pathogen Informatics"/>
        </authorList>
    </citation>
    <scope>NUCLEOTIDE SEQUENCE [LARGE SCALE GENOMIC DNA]</scope>
    <source>
        <strain evidence="1 2">NCTC12018</strain>
    </source>
</reference>
<gene>
    <name evidence="1" type="ORF">SAMEA44547418_00595</name>
</gene>
<dbReference type="EMBL" id="LT906470">
    <property type="protein sequence ID" value="SNV60577.1"/>
    <property type="molecule type" value="Genomic_DNA"/>
</dbReference>
<name>A0A239YP75_9FIRM</name>
<accession>A0A239YP75</accession>